<dbReference type="PROSITE" id="PS50082">
    <property type="entry name" value="WD_REPEATS_2"/>
    <property type="match status" value="5"/>
</dbReference>
<dbReference type="eggNOG" id="KOG0266">
    <property type="taxonomic scope" value="Eukaryota"/>
</dbReference>
<feature type="repeat" description="WD" evidence="3">
    <location>
        <begin position="116"/>
        <end position="157"/>
    </location>
</feature>
<proteinExistence type="predicted"/>
<feature type="repeat" description="WD" evidence="3">
    <location>
        <begin position="158"/>
        <end position="199"/>
    </location>
</feature>
<dbReference type="SUPFAM" id="SSF50978">
    <property type="entry name" value="WD40 repeat-like"/>
    <property type="match status" value="1"/>
</dbReference>
<dbReference type="VEuPathDB" id="FungiDB:PGUG_02628"/>
<keyword evidence="6" id="KW-1185">Reference proteome</keyword>
<dbReference type="KEGG" id="pgu:PGUG_02628"/>
<dbReference type="Proteomes" id="UP000001997">
    <property type="component" value="Unassembled WGS sequence"/>
</dbReference>
<organism evidence="5 6">
    <name type="scientific">Meyerozyma guilliermondii (strain ATCC 6260 / CBS 566 / DSM 6381 / JCM 1539 / NBRC 10279 / NRRL Y-324)</name>
    <name type="common">Yeast</name>
    <name type="synonym">Candida guilliermondii</name>
    <dbReference type="NCBI Taxonomy" id="294746"/>
    <lineage>
        <taxon>Eukaryota</taxon>
        <taxon>Fungi</taxon>
        <taxon>Dikarya</taxon>
        <taxon>Ascomycota</taxon>
        <taxon>Saccharomycotina</taxon>
        <taxon>Pichiomycetes</taxon>
        <taxon>Debaryomycetaceae</taxon>
        <taxon>Meyerozyma</taxon>
    </lineage>
</organism>
<evidence type="ECO:0000256" key="2">
    <source>
        <dbReference type="ARBA" id="ARBA00022737"/>
    </source>
</evidence>
<name>A5DH77_PICGU</name>
<protein>
    <recommendedName>
        <fullName evidence="4">WDR5-like beta-propeller domain-containing protein</fullName>
    </recommendedName>
</protein>
<dbReference type="RefSeq" id="XP_001484899.2">
    <property type="nucleotide sequence ID" value="XM_001484849.1"/>
</dbReference>
<dbReference type="OrthoDB" id="674604at2759"/>
<dbReference type="SMART" id="SM00320">
    <property type="entry name" value="WD40"/>
    <property type="match status" value="7"/>
</dbReference>
<dbReference type="OMA" id="CKGHDTA"/>
<dbReference type="InterPro" id="IPR001680">
    <property type="entry name" value="WD40_rpt"/>
</dbReference>
<feature type="domain" description="WDR5-like beta-propeller" evidence="4">
    <location>
        <begin position="34"/>
        <end position="335"/>
    </location>
</feature>
<keyword evidence="2" id="KW-0677">Repeat</keyword>
<dbReference type="PANTHER" id="PTHR22847:SF637">
    <property type="entry name" value="WD REPEAT DOMAIN 5B"/>
    <property type="match status" value="1"/>
</dbReference>
<evidence type="ECO:0000313" key="5">
    <source>
        <dbReference type="EMBL" id="EDK38530.2"/>
    </source>
</evidence>
<reference evidence="5 6" key="1">
    <citation type="journal article" date="2009" name="Nature">
        <title>Evolution of pathogenicity and sexual reproduction in eight Candida genomes.</title>
        <authorList>
            <person name="Butler G."/>
            <person name="Rasmussen M.D."/>
            <person name="Lin M.F."/>
            <person name="Santos M.A."/>
            <person name="Sakthikumar S."/>
            <person name="Munro C.A."/>
            <person name="Rheinbay E."/>
            <person name="Grabherr M."/>
            <person name="Forche A."/>
            <person name="Reedy J.L."/>
            <person name="Agrafioti I."/>
            <person name="Arnaud M.B."/>
            <person name="Bates S."/>
            <person name="Brown A.J."/>
            <person name="Brunke S."/>
            <person name="Costanzo M.C."/>
            <person name="Fitzpatrick D.A."/>
            <person name="de Groot P.W."/>
            <person name="Harris D."/>
            <person name="Hoyer L.L."/>
            <person name="Hube B."/>
            <person name="Klis F.M."/>
            <person name="Kodira C."/>
            <person name="Lennard N."/>
            <person name="Logue M.E."/>
            <person name="Martin R."/>
            <person name="Neiman A.M."/>
            <person name="Nikolaou E."/>
            <person name="Quail M.A."/>
            <person name="Quinn J."/>
            <person name="Santos M.C."/>
            <person name="Schmitzberger F.F."/>
            <person name="Sherlock G."/>
            <person name="Shah P."/>
            <person name="Silverstein K.A."/>
            <person name="Skrzypek M.S."/>
            <person name="Soll D."/>
            <person name="Staggs R."/>
            <person name="Stansfield I."/>
            <person name="Stumpf M.P."/>
            <person name="Sudbery P.E."/>
            <person name="Srikantha T."/>
            <person name="Zeng Q."/>
            <person name="Berman J."/>
            <person name="Berriman M."/>
            <person name="Heitman J."/>
            <person name="Gow N.A."/>
            <person name="Lorenz M.C."/>
            <person name="Birren B.W."/>
            <person name="Kellis M."/>
            <person name="Cuomo C.A."/>
        </authorList>
    </citation>
    <scope>NUCLEOTIDE SEQUENCE [LARGE SCALE GENOMIC DNA]</scope>
    <source>
        <strain evidence="6">ATCC 6260 / CBS 566 / DSM 6381 / JCM 1539 / NBRC 10279 / NRRL Y-324</strain>
    </source>
</reference>
<dbReference type="Pfam" id="PF25175">
    <property type="entry name" value="Beta-prop_WDR5"/>
    <property type="match status" value="1"/>
</dbReference>
<feature type="repeat" description="WD" evidence="3">
    <location>
        <begin position="222"/>
        <end position="256"/>
    </location>
</feature>
<dbReference type="InterPro" id="IPR015943">
    <property type="entry name" value="WD40/YVTN_repeat-like_dom_sf"/>
</dbReference>
<dbReference type="HOGENOM" id="CLU_000288_57_1_1"/>
<dbReference type="GeneID" id="5126602"/>
<dbReference type="PROSITE" id="PS00678">
    <property type="entry name" value="WD_REPEATS_1"/>
    <property type="match status" value="1"/>
</dbReference>
<dbReference type="GO" id="GO:0042393">
    <property type="term" value="F:histone binding"/>
    <property type="evidence" value="ECO:0007669"/>
    <property type="project" value="TreeGrafter"/>
</dbReference>
<dbReference type="InterPro" id="IPR019775">
    <property type="entry name" value="WD40_repeat_CS"/>
</dbReference>
<feature type="repeat" description="WD" evidence="3">
    <location>
        <begin position="31"/>
        <end position="72"/>
    </location>
</feature>
<dbReference type="InterPro" id="IPR036322">
    <property type="entry name" value="WD40_repeat_dom_sf"/>
</dbReference>
<dbReference type="CDD" id="cd00200">
    <property type="entry name" value="WD40"/>
    <property type="match status" value="1"/>
</dbReference>
<dbReference type="InParanoid" id="A5DH77"/>
<accession>A5DH77</accession>
<evidence type="ECO:0000313" key="6">
    <source>
        <dbReference type="Proteomes" id="UP000001997"/>
    </source>
</evidence>
<feature type="repeat" description="WD" evidence="3">
    <location>
        <begin position="73"/>
        <end position="115"/>
    </location>
</feature>
<evidence type="ECO:0000256" key="3">
    <source>
        <dbReference type="PROSITE-ProRule" id="PRU00221"/>
    </source>
</evidence>
<dbReference type="Gene3D" id="2.130.10.10">
    <property type="entry name" value="YVTN repeat-like/Quinoprotein amine dehydrogenase"/>
    <property type="match status" value="1"/>
</dbReference>
<evidence type="ECO:0000259" key="4">
    <source>
        <dbReference type="Pfam" id="PF25175"/>
    </source>
</evidence>
<sequence>MSSDIEQKDPTSETNGSTVVDSRLYSVRYVVQNPSESINTVKISPDGKTMATCSSNGVIRVYELASGTLKQELRGHAKGVSDVDFSPINSDILVSGSDDLTVRLWSISRGKCLKVLRKHTYHVTTVKFISRGSILLSGSADETITVWDLTSGKTLRTLSAHSDPISSVALTPDDTIIVSGSYDGLMRLFDLETGYCLKTLVYNSASQGTATASTSDVVNFPISYVNLSPNGKYILSSSLDGAIRLWDYMDNKVIKTYLGVGDEPNISTKFTCETCFITCTKTPLIASGSESSGLLFWDVQTKKIVCQLKLSEGAVLGVTSYDDGKVVVCSDSNGTVTVLDINDVE</sequence>
<dbReference type="EMBL" id="CH408157">
    <property type="protein sequence ID" value="EDK38530.2"/>
    <property type="molecule type" value="Genomic_DNA"/>
</dbReference>
<gene>
    <name evidence="5" type="ORF">PGUG_02628</name>
</gene>
<dbReference type="PANTHER" id="PTHR22847">
    <property type="entry name" value="WD40 REPEAT PROTEIN"/>
    <property type="match status" value="1"/>
</dbReference>
<dbReference type="STRING" id="294746.A5DH77"/>
<dbReference type="InterPro" id="IPR059122">
    <property type="entry name" value="Beta-prop_WDR5-like"/>
</dbReference>
<dbReference type="InterPro" id="IPR020472">
    <property type="entry name" value="WD40_PAC1"/>
</dbReference>
<dbReference type="FunCoup" id="A5DH77">
    <property type="interactions" value="77"/>
</dbReference>
<dbReference type="PRINTS" id="PR00320">
    <property type="entry name" value="GPROTEINBRPT"/>
</dbReference>
<dbReference type="GO" id="GO:0048188">
    <property type="term" value="C:Set1C/COMPASS complex"/>
    <property type="evidence" value="ECO:0007669"/>
    <property type="project" value="TreeGrafter"/>
</dbReference>
<dbReference type="AlphaFoldDB" id="A5DH77"/>
<evidence type="ECO:0000256" key="1">
    <source>
        <dbReference type="ARBA" id="ARBA00022574"/>
    </source>
</evidence>
<keyword evidence="1 3" id="KW-0853">WD repeat</keyword>
<dbReference type="PROSITE" id="PS50294">
    <property type="entry name" value="WD_REPEATS_REGION"/>
    <property type="match status" value="4"/>
</dbReference>